<dbReference type="Proteomes" id="UP000198122">
    <property type="component" value="Unassembled WGS sequence"/>
</dbReference>
<keyword evidence="5" id="KW-0808">Transferase</keyword>
<dbReference type="AlphaFoldDB" id="A0A212T8Z7"/>
<name>A0A212T8Z7_9MICO</name>
<keyword evidence="5" id="KW-0548">Nucleotidyltransferase</keyword>
<dbReference type="Gene3D" id="3.40.980.10">
    <property type="entry name" value="MoaB/Mog-like domain"/>
    <property type="match status" value="1"/>
</dbReference>
<dbReference type="PANTHER" id="PTHR43764">
    <property type="entry name" value="MOLYBDENUM COFACTOR BIOSYNTHESIS"/>
    <property type="match status" value="1"/>
</dbReference>
<dbReference type="GO" id="GO:0006777">
    <property type="term" value="P:Mo-molybdopterin cofactor biosynthetic process"/>
    <property type="evidence" value="ECO:0007669"/>
    <property type="project" value="UniProtKB-KW"/>
</dbReference>
<evidence type="ECO:0000313" key="6">
    <source>
        <dbReference type="Proteomes" id="UP000198122"/>
    </source>
</evidence>
<reference evidence="5 6" key="1">
    <citation type="submission" date="2017-06" db="EMBL/GenBank/DDBJ databases">
        <authorList>
            <person name="Kim H.J."/>
            <person name="Triplett B.A."/>
        </authorList>
    </citation>
    <scope>NUCLEOTIDE SEQUENCE [LARGE SCALE GENOMIC DNA]</scope>
    <source>
        <strain evidence="5 6">DSM 22179</strain>
    </source>
</reference>
<dbReference type="InterPro" id="IPR001453">
    <property type="entry name" value="MoaB/Mog_dom"/>
</dbReference>
<dbReference type="UniPathway" id="UPA00344"/>
<dbReference type="Pfam" id="PF00994">
    <property type="entry name" value="MoCF_biosynth"/>
    <property type="match status" value="1"/>
</dbReference>
<feature type="domain" description="MoaB/Mog" evidence="4">
    <location>
        <begin position="8"/>
        <end position="154"/>
    </location>
</feature>
<keyword evidence="2" id="KW-0501">Molybdenum cofactor biosynthesis</keyword>
<accession>A0A212T8Z7</accession>
<dbReference type="SMART" id="SM00852">
    <property type="entry name" value="MoCF_biosynth"/>
    <property type="match status" value="1"/>
</dbReference>
<dbReference type="PANTHER" id="PTHR43764:SF1">
    <property type="entry name" value="MOLYBDOPTERIN MOLYBDOTRANSFERASE"/>
    <property type="match status" value="1"/>
</dbReference>
<dbReference type="InterPro" id="IPR008284">
    <property type="entry name" value="MoCF_biosynth_CS"/>
</dbReference>
<dbReference type="NCBIfam" id="TIGR00177">
    <property type="entry name" value="molyb_syn"/>
    <property type="match status" value="1"/>
</dbReference>
<proteinExistence type="predicted"/>
<evidence type="ECO:0000313" key="5">
    <source>
        <dbReference type="EMBL" id="SNC62321.1"/>
    </source>
</evidence>
<keyword evidence="6" id="KW-1185">Reference proteome</keyword>
<dbReference type="CDD" id="cd00886">
    <property type="entry name" value="MogA_MoaB"/>
    <property type="match status" value="1"/>
</dbReference>
<sequence>MRDMVTSHVVTASDRASAGRAEDRSGPLLAEWLAGRGHTVERVVVPDGEPVAQAVRRAVEAGAELVLTTGGTGVTPRDRTPEVVAPLLSVEIPGIIEQVRAVGAAKGVAGAPLTRGVAGLVEAEHGRTVVITLPGSTGGVRDAIGVLDPLLDHLLDQVRGGDH</sequence>
<feature type="region of interest" description="Disordered" evidence="3">
    <location>
        <begin position="1"/>
        <end position="24"/>
    </location>
</feature>
<evidence type="ECO:0000256" key="3">
    <source>
        <dbReference type="SAM" id="MobiDB-lite"/>
    </source>
</evidence>
<dbReference type="EMBL" id="FYEZ01000001">
    <property type="protein sequence ID" value="SNC62321.1"/>
    <property type="molecule type" value="Genomic_DNA"/>
</dbReference>
<protein>
    <submittedName>
        <fullName evidence="5">Molybdopterin adenylyltransferase</fullName>
    </submittedName>
</protein>
<evidence type="ECO:0000259" key="4">
    <source>
        <dbReference type="SMART" id="SM00852"/>
    </source>
</evidence>
<dbReference type="SUPFAM" id="SSF53218">
    <property type="entry name" value="Molybdenum cofactor biosynthesis proteins"/>
    <property type="match status" value="1"/>
</dbReference>
<gene>
    <name evidence="5" type="ORF">SAMN05445756_0669</name>
</gene>
<dbReference type="GO" id="GO:0016779">
    <property type="term" value="F:nucleotidyltransferase activity"/>
    <property type="evidence" value="ECO:0007669"/>
    <property type="project" value="UniProtKB-KW"/>
</dbReference>
<dbReference type="InterPro" id="IPR036425">
    <property type="entry name" value="MoaB/Mog-like_dom_sf"/>
</dbReference>
<evidence type="ECO:0000256" key="2">
    <source>
        <dbReference type="ARBA" id="ARBA00023150"/>
    </source>
</evidence>
<organism evidence="5 6">
    <name type="scientific">Kytococcus aerolatus</name>
    <dbReference type="NCBI Taxonomy" id="592308"/>
    <lineage>
        <taxon>Bacteria</taxon>
        <taxon>Bacillati</taxon>
        <taxon>Actinomycetota</taxon>
        <taxon>Actinomycetes</taxon>
        <taxon>Micrococcales</taxon>
        <taxon>Kytococcaceae</taxon>
        <taxon>Kytococcus</taxon>
    </lineage>
</organism>
<comment type="pathway">
    <text evidence="1">Cofactor biosynthesis; molybdopterin biosynthesis.</text>
</comment>
<dbReference type="PROSITE" id="PS01078">
    <property type="entry name" value="MOCF_BIOSYNTHESIS_1"/>
    <property type="match status" value="1"/>
</dbReference>
<dbReference type="InterPro" id="IPR051920">
    <property type="entry name" value="MPT_Adenylyltrnsfr/MoaC-Rel"/>
</dbReference>
<evidence type="ECO:0000256" key="1">
    <source>
        <dbReference type="ARBA" id="ARBA00005046"/>
    </source>
</evidence>